<reference evidence="1 2" key="2">
    <citation type="submission" date="2020-02" db="EMBL/GenBank/DDBJ databases">
        <title>Candidatus Galacturonibacter soehngenii shows hetero-acetogenic catabolism of galacturonic acid but lacks a canonical carbon monoxide dehydrogenase/acetyl-CoA synthase complex.</title>
        <authorList>
            <person name="Diender M."/>
            <person name="Stouten G.R."/>
            <person name="Petersen J.F."/>
            <person name="Nielsen P.H."/>
            <person name="Dueholm M.S."/>
            <person name="Pronk J.T."/>
            <person name="Van Loosdrecht M.C.M."/>
        </authorList>
    </citation>
    <scope>NUCLEOTIDE SEQUENCE [LARGE SCALE GENOMIC DNA]</scope>
    <source>
        <strain evidence="1">GalUA</strain>
    </source>
</reference>
<evidence type="ECO:0000313" key="2">
    <source>
        <dbReference type="Proteomes" id="UP000461768"/>
    </source>
</evidence>
<sequence>MTNYLNEYFYLGGYFIIKPITRAEWMNHDVLPESLLSASSCICDFYPDSSVVFNKSRKKKKEYRKEIGVDFSDYNKMEDWLNKESENRFEYPNVFSSLNSANEFCQKFLYNQSELKIIGVALPKTYKNSFLEDQDLGYGICKNINKAMAIDSHSTILGYEILG</sequence>
<reference evidence="1 2" key="1">
    <citation type="submission" date="2019-09" db="EMBL/GenBank/DDBJ databases">
        <authorList>
            <person name="Valk L.C."/>
        </authorList>
    </citation>
    <scope>NUCLEOTIDE SEQUENCE [LARGE SCALE GENOMIC DNA]</scope>
    <source>
        <strain evidence="1">GalUA</strain>
    </source>
</reference>
<protein>
    <submittedName>
        <fullName evidence="1">Uncharacterized protein</fullName>
    </submittedName>
</protein>
<dbReference type="OrthoDB" id="2943406at2"/>
<dbReference type="AlphaFoldDB" id="A0A7V7QM12"/>
<proteinExistence type="predicted"/>
<comment type="caution">
    <text evidence="1">The sequence shown here is derived from an EMBL/GenBank/DDBJ whole genome shotgun (WGS) entry which is preliminary data.</text>
</comment>
<dbReference type="Proteomes" id="UP000461768">
    <property type="component" value="Unassembled WGS sequence"/>
</dbReference>
<dbReference type="RefSeq" id="WP_151142394.1">
    <property type="nucleotide sequence ID" value="NZ_WAGX01000004.1"/>
</dbReference>
<dbReference type="EMBL" id="WAGX01000004">
    <property type="protein sequence ID" value="KAB1439664.1"/>
    <property type="molecule type" value="Genomic_DNA"/>
</dbReference>
<organism evidence="1 2">
    <name type="scientific">Candidatus Galacturonatibacter soehngenii</name>
    <dbReference type="NCBI Taxonomy" id="2307010"/>
    <lineage>
        <taxon>Bacteria</taxon>
        <taxon>Bacillati</taxon>
        <taxon>Bacillota</taxon>
        <taxon>Clostridia</taxon>
        <taxon>Lachnospirales</taxon>
        <taxon>Lachnospiraceae</taxon>
        <taxon>Candidatus Galacturonatibacter</taxon>
    </lineage>
</organism>
<gene>
    <name evidence="1" type="ORF">F7O84_04555</name>
</gene>
<name>A0A7V7QM12_9FIRM</name>
<keyword evidence="2" id="KW-1185">Reference proteome</keyword>
<evidence type="ECO:0000313" key="1">
    <source>
        <dbReference type="EMBL" id="KAB1439664.1"/>
    </source>
</evidence>
<accession>A0A7V7QM12</accession>